<keyword evidence="1" id="KW-0539">Nucleus</keyword>
<dbReference type="GO" id="GO:0031492">
    <property type="term" value="F:nucleosomal DNA binding"/>
    <property type="evidence" value="ECO:0007669"/>
    <property type="project" value="TreeGrafter"/>
</dbReference>
<keyword evidence="6" id="KW-1185">Reference proteome</keyword>
<feature type="compositionally biased region" description="Basic and acidic residues" evidence="3">
    <location>
        <begin position="98"/>
        <end position="110"/>
    </location>
</feature>
<feature type="domain" description="HMG box" evidence="4">
    <location>
        <begin position="109"/>
        <end position="177"/>
    </location>
</feature>
<feature type="region of interest" description="Disordered" evidence="3">
    <location>
        <begin position="210"/>
        <end position="234"/>
    </location>
</feature>
<dbReference type="GO" id="GO:0016922">
    <property type="term" value="F:nuclear receptor binding"/>
    <property type="evidence" value="ECO:0007669"/>
    <property type="project" value="TreeGrafter"/>
</dbReference>
<dbReference type="OrthoDB" id="427030at2759"/>
<evidence type="ECO:0000259" key="4">
    <source>
        <dbReference type="PROSITE" id="PS50118"/>
    </source>
</evidence>
<dbReference type="EMBL" id="CAJFCJ010000007">
    <property type="protein sequence ID" value="CAD5117438.1"/>
    <property type="molecule type" value="Genomic_DNA"/>
</dbReference>
<gene>
    <name evidence="5" type="ORF">DGYR_LOCUS5967</name>
</gene>
<feature type="coiled-coil region" evidence="2">
    <location>
        <begin position="155"/>
        <end position="205"/>
    </location>
</feature>
<dbReference type="PANTHER" id="PTHR46232:SF1">
    <property type="entry name" value="SWI_SNF-RELATED MATRIX-ASSOCIATED ACTIN-DEPENDENT REGULATOR OF CHROMATIN SUBFAMILY E MEMBER 1"/>
    <property type="match status" value="1"/>
</dbReference>
<evidence type="ECO:0000256" key="3">
    <source>
        <dbReference type="SAM" id="MobiDB-lite"/>
    </source>
</evidence>
<dbReference type="SUPFAM" id="SSF47095">
    <property type="entry name" value="HMG-box"/>
    <property type="match status" value="1"/>
</dbReference>
<sequence length="355" mass="41070">MSAAFRSVTPNALALVFHVYLFSERIRGPYMQQSPLSYPMPSNLPSNPAMNYYNQPQSTPTPNSAVNQPSTPQPTTPFTEKSLGPPSFAPMKLGARGPELKMPKPPKPPDKPLMPYMRYSRKVWEQVKAAHQDLKLWEIGKIIGGMWRELPENEKQEYMDEYEIEKSQYNDAMRNYHNSPMYQAYVSAKSKAQEAQAAVQAYAEEEEIAGRRGKKVTDTRISIQPADDEDEPQEDGLWEKHLASSRYHRNHRLINEILGESVVPDVRTVVTTSRMAILKRQVLSLITHQKKLELELENLEKQHNKRKRLLVESSETFSNKMRRICEDRPSYDDDRFEDTVQDEMDKIRNIEEKTD</sequence>
<dbReference type="Proteomes" id="UP000549394">
    <property type="component" value="Unassembled WGS sequence"/>
</dbReference>
<dbReference type="PROSITE" id="PS50118">
    <property type="entry name" value="HMG_BOX_2"/>
    <property type="match status" value="1"/>
</dbReference>
<dbReference type="CDD" id="cd21983">
    <property type="entry name" value="HMG-box_SMARCE1"/>
    <property type="match status" value="1"/>
</dbReference>
<keyword evidence="2" id="KW-0175">Coiled coil</keyword>
<keyword evidence="1" id="KW-0238">DNA-binding</keyword>
<feature type="coiled-coil region" evidence="2">
    <location>
        <begin position="282"/>
        <end position="309"/>
    </location>
</feature>
<feature type="compositionally biased region" description="Polar residues" evidence="3">
    <location>
        <begin position="47"/>
        <end position="67"/>
    </location>
</feature>
<feature type="DNA-binding region" description="HMG box" evidence="1">
    <location>
        <begin position="109"/>
        <end position="177"/>
    </location>
</feature>
<evidence type="ECO:0000256" key="2">
    <source>
        <dbReference type="SAM" id="Coils"/>
    </source>
</evidence>
<accession>A0A7I8VS74</accession>
<dbReference type="SMART" id="SM00398">
    <property type="entry name" value="HMG"/>
    <property type="match status" value="1"/>
</dbReference>
<dbReference type="InterPro" id="IPR009071">
    <property type="entry name" value="HMG_box_dom"/>
</dbReference>
<dbReference type="InterPro" id="IPR036910">
    <property type="entry name" value="HMG_box_dom_sf"/>
</dbReference>
<protein>
    <submittedName>
        <fullName evidence="5">DgyrCDS6207</fullName>
    </submittedName>
</protein>
<dbReference type="Gene3D" id="1.10.30.10">
    <property type="entry name" value="High mobility group box domain"/>
    <property type="match status" value="1"/>
</dbReference>
<evidence type="ECO:0000256" key="1">
    <source>
        <dbReference type="PROSITE-ProRule" id="PRU00267"/>
    </source>
</evidence>
<proteinExistence type="predicted"/>
<evidence type="ECO:0000313" key="5">
    <source>
        <dbReference type="EMBL" id="CAD5117438.1"/>
    </source>
</evidence>
<reference evidence="5 6" key="1">
    <citation type="submission" date="2020-08" db="EMBL/GenBank/DDBJ databases">
        <authorList>
            <person name="Hejnol A."/>
        </authorList>
    </citation>
    <scope>NUCLEOTIDE SEQUENCE [LARGE SCALE GENOMIC DNA]</scope>
</reference>
<organism evidence="5 6">
    <name type="scientific">Dimorphilus gyrociliatus</name>
    <dbReference type="NCBI Taxonomy" id="2664684"/>
    <lineage>
        <taxon>Eukaryota</taxon>
        <taxon>Metazoa</taxon>
        <taxon>Spiralia</taxon>
        <taxon>Lophotrochozoa</taxon>
        <taxon>Annelida</taxon>
        <taxon>Polychaeta</taxon>
        <taxon>Polychaeta incertae sedis</taxon>
        <taxon>Dinophilidae</taxon>
        <taxon>Dimorphilus</taxon>
    </lineage>
</organism>
<comment type="caution">
    <text evidence="5">The sequence shown here is derived from an EMBL/GenBank/DDBJ whole genome shotgun (WGS) entry which is preliminary data.</text>
</comment>
<name>A0A7I8VS74_9ANNE</name>
<feature type="region of interest" description="Disordered" evidence="3">
    <location>
        <begin position="47"/>
        <end position="112"/>
    </location>
</feature>
<evidence type="ECO:0000313" key="6">
    <source>
        <dbReference type="Proteomes" id="UP000549394"/>
    </source>
</evidence>
<dbReference type="GO" id="GO:0016514">
    <property type="term" value="C:SWI/SNF complex"/>
    <property type="evidence" value="ECO:0007669"/>
    <property type="project" value="TreeGrafter"/>
</dbReference>
<dbReference type="Pfam" id="PF00505">
    <property type="entry name" value="HMG_box"/>
    <property type="match status" value="1"/>
</dbReference>
<dbReference type="GO" id="GO:0045892">
    <property type="term" value="P:negative regulation of DNA-templated transcription"/>
    <property type="evidence" value="ECO:0007669"/>
    <property type="project" value="TreeGrafter"/>
</dbReference>
<dbReference type="PANTHER" id="PTHR46232">
    <property type="entry name" value="SMARCE1 REGULATOR OF CHROMATIN"/>
    <property type="match status" value="1"/>
</dbReference>
<dbReference type="AlphaFoldDB" id="A0A7I8VS74"/>